<keyword evidence="2" id="KW-0547">Nucleotide-binding</keyword>
<comment type="caution">
    <text evidence="4">The sequence shown here is derived from an EMBL/GenBank/DDBJ whole genome shotgun (WGS) entry which is preliminary data.</text>
</comment>
<evidence type="ECO:0000313" key="4">
    <source>
        <dbReference type="EMBL" id="GCB69165.1"/>
    </source>
</evidence>
<dbReference type="GO" id="GO:0005524">
    <property type="term" value="F:ATP binding"/>
    <property type="evidence" value="ECO:0007669"/>
    <property type="project" value="UniProtKB-KW"/>
</dbReference>
<proteinExistence type="predicted"/>
<dbReference type="GO" id="GO:0005930">
    <property type="term" value="C:axoneme"/>
    <property type="evidence" value="ECO:0007669"/>
    <property type="project" value="TreeGrafter"/>
</dbReference>
<dbReference type="GO" id="GO:0003341">
    <property type="term" value="P:cilium movement"/>
    <property type="evidence" value="ECO:0007669"/>
    <property type="project" value="TreeGrafter"/>
</dbReference>
<keyword evidence="3" id="KW-0067">ATP-binding</keyword>
<dbReference type="InterPro" id="IPR051437">
    <property type="entry name" value="TTLL_monoglycylase"/>
</dbReference>
<dbReference type="OrthoDB" id="202825at2759"/>
<evidence type="ECO:0000256" key="2">
    <source>
        <dbReference type="ARBA" id="ARBA00022741"/>
    </source>
</evidence>
<dbReference type="Proteomes" id="UP000288216">
    <property type="component" value="Unassembled WGS sequence"/>
</dbReference>
<dbReference type="STRING" id="75743.A0A401P7R3"/>
<dbReference type="PANTHER" id="PTHR45870">
    <property type="entry name" value="TUBULIN MONOGLYCYLASE TTLL3"/>
    <property type="match status" value="1"/>
</dbReference>
<dbReference type="AlphaFoldDB" id="A0A401P7R3"/>
<name>A0A401P7R3_SCYTO</name>
<dbReference type="EMBL" id="BFAA01004548">
    <property type="protein sequence ID" value="GCB69165.1"/>
    <property type="molecule type" value="Genomic_DNA"/>
</dbReference>
<dbReference type="GO" id="GO:0060271">
    <property type="term" value="P:cilium assembly"/>
    <property type="evidence" value="ECO:0007669"/>
    <property type="project" value="TreeGrafter"/>
</dbReference>
<dbReference type="GO" id="GO:0015630">
    <property type="term" value="C:microtubule cytoskeleton"/>
    <property type="evidence" value="ECO:0007669"/>
    <property type="project" value="TreeGrafter"/>
</dbReference>
<reference evidence="4 5" key="1">
    <citation type="journal article" date="2018" name="Nat. Ecol. Evol.">
        <title>Shark genomes provide insights into elasmobranch evolution and the origin of vertebrates.</title>
        <authorList>
            <person name="Hara Y"/>
            <person name="Yamaguchi K"/>
            <person name="Onimaru K"/>
            <person name="Kadota M"/>
            <person name="Koyanagi M"/>
            <person name="Keeley SD"/>
            <person name="Tatsumi K"/>
            <person name="Tanaka K"/>
            <person name="Motone F"/>
            <person name="Kageyama Y"/>
            <person name="Nozu R"/>
            <person name="Adachi N"/>
            <person name="Nishimura O"/>
            <person name="Nakagawa R"/>
            <person name="Tanegashima C"/>
            <person name="Kiyatake I"/>
            <person name="Matsumoto R"/>
            <person name="Murakumo K"/>
            <person name="Nishida K"/>
            <person name="Terakita A"/>
            <person name="Kuratani S"/>
            <person name="Sato K"/>
            <person name="Hyodo S Kuraku.S."/>
        </authorList>
    </citation>
    <scope>NUCLEOTIDE SEQUENCE [LARGE SCALE GENOMIC DNA]</scope>
</reference>
<gene>
    <name evidence="4" type="ORF">scyTo_0010509</name>
</gene>
<keyword evidence="5" id="KW-1185">Reference proteome</keyword>
<evidence type="ECO:0000313" key="5">
    <source>
        <dbReference type="Proteomes" id="UP000288216"/>
    </source>
</evidence>
<sequence>MSCKYLSSFSGHSALLPPFWNELAFHEPLGVCLAAAGRISKRRSKAWRSRKRIVASRSAVNSLSPEAAAGKKNILKCSAEQRLELVTFLAETAVKERKIFTIIGYYPVIRASLRKRGWAERTFPTLKQVARKNGDEDVNPDISRLSIRTWVTKQLTRSDDKLDNQAGDEPLKLQEEEESHFNFNSANNIHHLVSNMLSKEIPYFIWTVRRNAIDCHYLHSDQMINHYAKNASFTTKVRNILWLNAVIIYQ</sequence>
<protein>
    <submittedName>
        <fullName evidence="4">Uncharacterized protein</fullName>
    </submittedName>
</protein>
<dbReference type="GO" id="GO:0070736">
    <property type="term" value="F:protein-glycine ligase activity, initiating"/>
    <property type="evidence" value="ECO:0007669"/>
    <property type="project" value="TreeGrafter"/>
</dbReference>
<evidence type="ECO:0000256" key="3">
    <source>
        <dbReference type="ARBA" id="ARBA00022840"/>
    </source>
</evidence>
<organism evidence="4 5">
    <name type="scientific">Scyliorhinus torazame</name>
    <name type="common">Cloudy catshark</name>
    <name type="synonym">Catulus torazame</name>
    <dbReference type="NCBI Taxonomy" id="75743"/>
    <lineage>
        <taxon>Eukaryota</taxon>
        <taxon>Metazoa</taxon>
        <taxon>Chordata</taxon>
        <taxon>Craniata</taxon>
        <taxon>Vertebrata</taxon>
        <taxon>Chondrichthyes</taxon>
        <taxon>Elasmobranchii</taxon>
        <taxon>Galeomorphii</taxon>
        <taxon>Galeoidea</taxon>
        <taxon>Carcharhiniformes</taxon>
        <taxon>Scyliorhinidae</taxon>
        <taxon>Scyliorhinus</taxon>
    </lineage>
</organism>
<keyword evidence="1" id="KW-0436">Ligase</keyword>
<dbReference type="PANTHER" id="PTHR45870:SF3">
    <property type="entry name" value="PROTEIN MONOGLYCYLASE TTLL8"/>
    <property type="match status" value="1"/>
</dbReference>
<accession>A0A401P7R3</accession>
<evidence type="ECO:0000256" key="1">
    <source>
        <dbReference type="ARBA" id="ARBA00022598"/>
    </source>
</evidence>